<dbReference type="InterPro" id="IPR013818">
    <property type="entry name" value="Lipase"/>
</dbReference>
<organism evidence="10 11">
    <name type="scientific">Brachionus calyciflorus</name>
    <dbReference type="NCBI Taxonomy" id="104777"/>
    <lineage>
        <taxon>Eukaryota</taxon>
        <taxon>Metazoa</taxon>
        <taxon>Spiralia</taxon>
        <taxon>Gnathifera</taxon>
        <taxon>Rotifera</taxon>
        <taxon>Eurotatoria</taxon>
        <taxon>Monogononta</taxon>
        <taxon>Pseudotrocha</taxon>
        <taxon>Ploima</taxon>
        <taxon>Brachionidae</taxon>
        <taxon>Brachionus</taxon>
    </lineage>
</organism>
<feature type="active site" description="Charge relay system" evidence="5">
    <location>
        <position position="190"/>
    </location>
</feature>
<feature type="binding site" evidence="6">
    <location>
        <position position="201"/>
    </location>
    <ligand>
        <name>Ca(2+)</name>
        <dbReference type="ChEBI" id="CHEBI:29108"/>
    </ligand>
</feature>
<feature type="binding site" evidence="6">
    <location>
        <position position="204"/>
    </location>
    <ligand>
        <name>Ca(2+)</name>
        <dbReference type="ChEBI" id="CHEBI:29108"/>
    </ligand>
</feature>
<dbReference type="InterPro" id="IPR002331">
    <property type="entry name" value="Lipase_panc"/>
</dbReference>
<dbReference type="EMBL" id="CAJNOC010001955">
    <property type="protein sequence ID" value="CAF0903028.1"/>
    <property type="molecule type" value="Genomic_DNA"/>
</dbReference>
<evidence type="ECO:0000256" key="4">
    <source>
        <dbReference type="ARBA" id="ARBA00023157"/>
    </source>
</evidence>
<feature type="domain" description="Lipase" evidence="9">
    <location>
        <begin position="19"/>
        <end position="324"/>
    </location>
</feature>
<comment type="similarity">
    <text evidence="2 7">Belongs to the AB hydrolase superfamily. Lipase family.</text>
</comment>
<feature type="signal peptide" evidence="8">
    <location>
        <begin position="1"/>
        <end position="17"/>
    </location>
</feature>
<dbReference type="CDD" id="cd00707">
    <property type="entry name" value="Pancreat_lipase_like"/>
    <property type="match status" value="1"/>
</dbReference>
<dbReference type="PIRSF" id="PIRSF000865">
    <property type="entry name" value="Lipoprotein_lipase_LIPH"/>
    <property type="match status" value="1"/>
</dbReference>
<dbReference type="GO" id="GO:0005615">
    <property type="term" value="C:extracellular space"/>
    <property type="evidence" value="ECO:0007669"/>
    <property type="project" value="TreeGrafter"/>
</dbReference>
<evidence type="ECO:0000256" key="7">
    <source>
        <dbReference type="RuleBase" id="RU004262"/>
    </source>
</evidence>
<sequence length="460" mass="52285">MKSTLILFNLLFTFITANKICFNSLGCFIDSFPFKVFPQRPLAWLPDYPRKISTQFLLFTRENPKEPISVNVTTIPENFNGTRPLKCVVHGFLDNALSDWLLEIKDNFLKLEDTNVILINWNKGNFFPYGQAATNTRVVGAEIAVLVNHLIENYGLNSTRVHIIGHSLGSHIAGYAGERIKNLGRITGLDPAGPYFEFTEEIVRLDRTDALFVDTIHSDAASTVLNGYGMYQGIGHVDFYPNGGYNQPGCNIINDRVSCSHSAAVKFFIESMSDQRCKFYGFKCNSKKEFDEGKCLSCGSNGCNTMGYNVSQDKDLGNLYLRTQPMSKTQFCQQHYLISLYSVSSEDNSNLTKAYGVFSVQLESEDQQTDVKVLETIKTVQLQSTHKQLVSFDVAINQDVKSLVIYFSKFNGFLERFLYDSKWSFKYVEVFDPINQKTMKFCTENIKIIESDSYERFFLC</sequence>
<dbReference type="Pfam" id="PF00151">
    <property type="entry name" value="Lipase"/>
    <property type="match status" value="1"/>
</dbReference>
<evidence type="ECO:0000256" key="3">
    <source>
        <dbReference type="ARBA" id="ARBA00022525"/>
    </source>
</evidence>
<dbReference type="OrthoDB" id="199913at2759"/>
<dbReference type="InterPro" id="IPR033906">
    <property type="entry name" value="Lipase_N"/>
</dbReference>
<comment type="caution">
    <text evidence="10">The sequence shown here is derived from an EMBL/GenBank/DDBJ whole genome shotgun (WGS) entry which is preliminary data.</text>
</comment>
<comment type="subcellular location">
    <subcellularLocation>
        <location evidence="1">Secreted</location>
    </subcellularLocation>
</comment>
<dbReference type="PANTHER" id="PTHR11610:SF173">
    <property type="entry name" value="LIPASE DOMAIN-CONTAINING PROTEIN-RELATED"/>
    <property type="match status" value="1"/>
</dbReference>
<dbReference type="GO" id="GO:0016042">
    <property type="term" value="P:lipid catabolic process"/>
    <property type="evidence" value="ECO:0007669"/>
    <property type="project" value="TreeGrafter"/>
</dbReference>
<dbReference type="AlphaFoldDB" id="A0A813ZNS9"/>
<evidence type="ECO:0000256" key="1">
    <source>
        <dbReference type="ARBA" id="ARBA00004613"/>
    </source>
</evidence>
<dbReference type="InterPro" id="IPR000734">
    <property type="entry name" value="TAG_lipase"/>
</dbReference>
<dbReference type="GO" id="GO:0046872">
    <property type="term" value="F:metal ion binding"/>
    <property type="evidence" value="ECO:0007669"/>
    <property type="project" value="UniProtKB-KW"/>
</dbReference>
<name>A0A813ZNS9_9BILA</name>
<evidence type="ECO:0000256" key="5">
    <source>
        <dbReference type="PIRSR" id="PIRSR000865-1"/>
    </source>
</evidence>
<keyword evidence="6" id="KW-0106">Calcium</keyword>
<evidence type="ECO:0000256" key="2">
    <source>
        <dbReference type="ARBA" id="ARBA00010701"/>
    </source>
</evidence>
<gene>
    <name evidence="10" type="ORF">OXX778_LOCUS11498</name>
</gene>
<keyword evidence="3" id="KW-0964">Secreted</keyword>
<dbReference type="PRINTS" id="PR00823">
    <property type="entry name" value="PANCLIPASE"/>
</dbReference>
<dbReference type="InterPro" id="IPR029058">
    <property type="entry name" value="AB_hydrolase_fold"/>
</dbReference>
<evidence type="ECO:0000313" key="10">
    <source>
        <dbReference type="EMBL" id="CAF0903028.1"/>
    </source>
</evidence>
<evidence type="ECO:0000313" key="11">
    <source>
        <dbReference type="Proteomes" id="UP000663879"/>
    </source>
</evidence>
<feature type="active site" description="Charge relay system" evidence="5">
    <location>
        <position position="261"/>
    </location>
</feature>
<evidence type="ECO:0000256" key="6">
    <source>
        <dbReference type="PIRSR" id="PIRSR000865-2"/>
    </source>
</evidence>
<keyword evidence="11" id="KW-1185">Reference proteome</keyword>
<proteinExistence type="inferred from homology"/>
<dbReference type="GO" id="GO:0004806">
    <property type="term" value="F:triacylglycerol lipase activity"/>
    <property type="evidence" value="ECO:0007669"/>
    <property type="project" value="InterPro"/>
</dbReference>
<dbReference type="PANTHER" id="PTHR11610">
    <property type="entry name" value="LIPASE"/>
    <property type="match status" value="1"/>
</dbReference>
<protein>
    <recommendedName>
        <fullName evidence="9">Lipase domain-containing protein</fullName>
    </recommendedName>
</protein>
<dbReference type="InterPro" id="IPR016272">
    <property type="entry name" value="Lipase_LIPH"/>
</dbReference>
<keyword evidence="8" id="KW-0732">Signal</keyword>
<feature type="binding site" evidence="6">
    <location>
        <position position="206"/>
    </location>
    <ligand>
        <name>Ca(2+)</name>
        <dbReference type="ChEBI" id="CHEBI:29108"/>
    </ligand>
</feature>
<reference evidence="10" key="1">
    <citation type="submission" date="2021-02" db="EMBL/GenBank/DDBJ databases">
        <authorList>
            <person name="Nowell W R."/>
        </authorList>
    </citation>
    <scope>NUCLEOTIDE SEQUENCE</scope>
    <source>
        <strain evidence="10">Ploen Becks lab</strain>
    </source>
</reference>
<dbReference type="SUPFAM" id="SSF53474">
    <property type="entry name" value="alpha/beta-Hydrolases"/>
    <property type="match status" value="1"/>
</dbReference>
<dbReference type="Gene3D" id="3.40.50.1820">
    <property type="entry name" value="alpha/beta hydrolase"/>
    <property type="match status" value="1"/>
</dbReference>
<dbReference type="Proteomes" id="UP000663879">
    <property type="component" value="Unassembled WGS sequence"/>
</dbReference>
<feature type="chain" id="PRO_5032656070" description="Lipase domain-containing protein" evidence="8">
    <location>
        <begin position="18"/>
        <end position="460"/>
    </location>
</feature>
<keyword evidence="6" id="KW-0479">Metal-binding</keyword>
<accession>A0A813ZNS9</accession>
<dbReference type="PRINTS" id="PR00821">
    <property type="entry name" value="TAGLIPASE"/>
</dbReference>
<feature type="binding site" evidence="6">
    <location>
        <position position="209"/>
    </location>
    <ligand>
        <name>Ca(2+)</name>
        <dbReference type="ChEBI" id="CHEBI:29108"/>
    </ligand>
</feature>
<evidence type="ECO:0000256" key="8">
    <source>
        <dbReference type="SAM" id="SignalP"/>
    </source>
</evidence>
<keyword evidence="4" id="KW-1015">Disulfide bond</keyword>
<feature type="active site" description="Nucleophile" evidence="5">
    <location>
        <position position="167"/>
    </location>
</feature>
<evidence type="ECO:0000259" key="9">
    <source>
        <dbReference type="Pfam" id="PF00151"/>
    </source>
</evidence>